<gene>
    <name evidence="15" type="primary">rcnA</name>
    <name evidence="15" type="ORF">F1193_12155</name>
</gene>
<accession>A0A5M6HVA6</accession>
<evidence type="ECO:0000256" key="14">
    <source>
        <dbReference type="SAM" id="MobiDB-lite"/>
    </source>
</evidence>
<keyword evidence="10" id="KW-0921">Nickel transport</keyword>
<keyword evidence="5" id="KW-1003">Cell membrane</keyword>
<evidence type="ECO:0000256" key="4">
    <source>
        <dbReference type="ARBA" id="ARBA00022448"/>
    </source>
</evidence>
<sequence length="279" mass="29335">MPDLATVIQAGAANPWLYLPAAVLLGALHALEPGHSKSLMAAFIVAIRGTPAQAVLLGVSAAIGHTIVVWGLAVLGLTLGDALILDRAEPWLVLASGLLVMLLAARLLRSIRRTAHVHEDHGHDHDHDHHHAGHAHEADAHEADAHAHAGDAHAAAHAREIAARFGGERTVRNWEIAWFGFTGGLLPCPAAIAVLLICLQIKALTLGVAMVAAFSLGLAITLIAIGLVAAWGTRRAAAGWSGFDRWAGRLPYISGALVMTLGVFITLRGLWELGALRLV</sequence>
<feature type="transmembrane region" description="Helical" evidence="13">
    <location>
        <begin position="203"/>
        <end position="231"/>
    </location>
</feature>
<proteinExistence type="inferred from homology"/>
<dbReference type="NCBIfam" id="NF007454">
    <property type="entry name" value="PRK10019.1"/>
    <property type="match status" value="1"/>
</dbReference>
<dbReference type="GO" id="GO:0006824">
    <property type="term" value="P:cobalt ion transport"/>
    <property type="evidence" value="ECO:0007669"/>
    <property type="project" value="UniProtKB-KW"/>
</dbReference>
<evidence type="ECO:0000256" key="6">
    <source>
        <dbReference type="ARBA" id="ARBA00022596"/>
    </source>
</evidence>
<evidence type="ECO:0000256" key="9">
    <source>
        <dbReference type="ARBA" id="ARBA00023065"/>
    </source>
</evidence>
<evidence type="ECO:0000256" key="5">
    <source>
        <dbReference type="ARBA" id="ARBA00022475"/>
    </source>
</evidence>
<feature type="transmembrane region" description="Helical" evidence="13">
    <location>
        <begin position="52"/>
        <end position="79"/>
    </location>
</feature>
<dbReference type="OrthoDB" id="271709at2"/>
<evidence type="ECO:0000313" key="15">
    <source>
        <dbReference type="EMBL" id="KAA5599489.1"/>
    </source>
</evidence>
<dbReference type="InterPro" id="IPR051224">
    <property type="entry name" value="NiCoT_RcnA"/>
</dbReference>
<dbReference type="GO" id="GO:0032025">
    <property type="term" value="P:response to cobalt ion"/>
    <property type="evidence" value="ECO:0007669"/>
    <property type="project" value="TreeGrafter"/>
</dbReference>
<evidence type="ECO:0000313" key="16">
    <source>
        <dbReference type="Proteomes" id="UP000323886"/>
    </source>
</evidence>
<protein>
    <recommendedName>
        <fullName evidence="13">Nickel/cobalt efflux system</fullName>
    </recommendedName>
</protein>
<organism evidence="15 16">
    <name type="scientific">Blastochloris sulfoviridis</name>
    <dbReference type="NCBI Taxonomy" id="50712"/>
    <lineage>
        <taxon>Bacteria</taxon>
        <taxon>Pseudomonadati</taxon>
        <taxon>Pseudomonadota</taxon>
        <taxon>Alphaproteobacteria</taxon>
        <taxon>Hyphomicrobiales</taxon>
        <taxon>Blastochloridaceae</taxon>
        <taxon>Blastochloris</taxon>
    </lineage>
</organism>
<evidence type="ECO:0000256" key="8">
    <source>
        <dbReference type="ARBA" id="ARBA00022989"/>
    </source>
</evidence>
<reference evidence="15 16" key="1">
    <citation type="submission" date="2019-09" db="EMBL/GenBank/DDBJ databases">
        <title>Draft Whole-Genome sequence of Blastochloris sulfoviridis DSM 729.</title>
        <authorList>
            <person name="Meyer T.E."/>
            <person name="Kyndt J.A."/>
        </authorList>
    </citation>
    <scope>NUCLEOTIDE SEQUENCE [LARGE SCALE GENOMIC DNA]</scope>
    <source>
        <strain evidence="15 16">DSM 729</strain>
    </source>
</reference>
<keyword evidence="16" id="KW-1185">Reference proteome</keyword>
<feature type="region of interest" description="Disordered" evidence="14">
    <location>
        <begin position="118"/>
        <end position="143"/>
    </location>
</feature>
<keyword evidence="12" id="KW-0170">Cobalt</keyword>
<dbReference type="GO" id="GO:0015099">
    <property type="term" value="F:nickel cation transmembrane transporter activity"/>
    <property type="evidence" value="ECO:0007669"/>
    <property type="project" value="UniProtKB-UniRule"/>
</dbReference>
<comment type="subcellular location">
    <subcellularLocation>
        <location evidence="2 13">Cell membrane</location>
        <topology evidence="2 13">Multi-pass membrane protein</topology>
    </subcellularLocation>
</comment>
<dbReference type="PANTHER" id="PTHR40659:SF1">
    <property type="entry name" value="NICKEL_COBALT EFFLUX SYSTEM RCNA"/>
    <property type="match status" value="1"/>
</dbReference>
<dbReference type="PANTHER" id="PTHR40659">
    <property type="entry name" value="NICKEL/COBALT EFFLUX SYSTEM RCNA"/>
    <property type="match status" value="1"/>
</dbReference>
<dbReference type="GO" id="GO:0005886">
    <property type="term" value="C:plasma membrane"/>
    <property type="evidence" value="ECO:0007669"/>
    <property type="project" value="UniProtKB-SubCell"/>
</dbReference>
<comment type="function">
    <text evidence="1">Efflux system for nickel and cobalt.</text>
</comment>
<feature type="transmembrane region" description="Helical" evidence="13">
    <location>
        <begin position="252"/>
        <end position="271"/>
    </location>
</feature>
<keyword evidence="4 13" id="KW-0813">Transport</keyword>
<evidence type="ECO:0000256" key="1">
    <source>
        <dbReference type="ARBA" id="ARBA00002510"/>
    </source>
</evidence>
<keyword evidence="7 13" id="KW-0812">Transmembrane</keyword>
<dbReference type="Proteomes" id="UP000323886">
    <property type="component" value="Unassembled WGS sequence"/>
</dbReference>
<name>A0A5M6HVA6_9HYPH</name>
<keyword evidence="11 13" id="KW-0472">Membrane</keyword>
<evidence type="ECO:0000256" key="13">
    <source>
        <dbReference type="RuleBase" id="RU362101"/>
    </source>
</evidence>
<dbReference type="GO" id="GO:0010045">
    <property type="term" value="P:response to nickel cation"/>
    <property type="evidence" value="ECO:0007669"/>
    <property type="project" value="TreeGrafter"/>
</dbReference>
<keyword evidence="9" id="KW-0406">Ion transport</keyword>
<keyword evidence="6" id="KW-0533">Nickel</keyword>
<evidence type="ECO:0000256" key="12">
    <source>
        <dbReference type="ARBA" id="ARBA00023285"/>
    </source>
</evidence>
<dbReference type="RefSeq" id="WP_150098088.1">
    <property type="nucleotide sequence ID" value="NZ_VWPL01000022.1"/>
</dbReference>
<feature type="transmembrane region" description="Helical" evidence="13">
    <location>
        <begin position="176"/>
        <end position="197"/>
    </location>
</feature>
<evidence type="ECO:0000256" key="3">
    <source>
        <dbReference type="ARBA" id="ARBA00022426"/>
    </source>
</evidence>
<evidence type="ECO:0000256" key="11">
    <source>
        <dbReference type="ARBA" id="ARBA00023136"/>
    </source>
</evidence>
<keyword evidence="8 13" id="KW-1133">Transmembrane helix</keyword>
<evidence type="ECO:0000256" key="2">
    <source>
        <dbReference type="ARBA" id="ARBA00004651"/>
    </source>
</evidence>
<feature type="transmembrane region" description="Helical" evidence="13">
    <location>
        <begin position="12"/>
        <end position="31"/>
    </location>
</feature>
<dbReference type="GO" id="GO:0046583">
    <property type="term" value="F:monoatomic cation efflux transmembrane transporter activity"/>
    <property type="evidence" value="ECO:0007669"/>
    <property type="project" value="TreeGrafter"/>
</dbReference>
<dbReference type="EMBL" id="VWPL01000022">
    <property type="protein sequence ID" value="KAA5599489.1"/>
    <property type="molecule type" value="Genomic_DNA"/>
</dbReference>
<evidence type="ECO:0000256" key="7">
    <source>
        <dbReference type="ARBA" id="ARBA00022692"/>
    </source>
</evidence>
<dbReference type="AlphaFoldDB" id="A0A5M6HVA6"/>
<keyword evidence="3" id="KW-0171">Cobalt transport</keyword>
<feature type="transmembrane region" description="Helical" evidence="13">
    <location>
        <begin position="91"/>
        <end position="108"/>
    </location>
</feature>
<comment type="similarity">
    <text evidence="13">Belongs to the NiCoT transporter (TC 2.A.52) family.</text>
</comment>
<dbReference type="Pfam" id="PF03824">
    <property type="entry name" value="NicO"/>
    <property type="match status" value="1"/>
</dbReference>
<evidence type="ECO:0000256" key="10">
    <source>
        <dbReference type="ARBA" id="ARBA00023112"/>
    </source>
</evidence>
<comment type="caution">
    <text evidence="15">The sequence shown here is derived from an EMBL/GenBank/DDBJ whole genome shotgun (WGS) entry which is preliminary data.</text>
</comment>
<dbReference type="InterPro" id="IPR011541">
    <property type="entry name" value="Ni/Co_transpt_high_affinity"/>
</dbReference>